<keyword evidence="2" id="KW-1185">Reference proteome</keyword>
<comment type="caution">
    <text evidence="1">The sequence shown here is derived from an EMBL/GenBank/DDBJ whole genome shotgun (WGS) entry which is preliminary data.</text>
</comment>
<sequence>MQVPIDIEEGEAGIEGSGHLGQVLGAVEHGGDGLGELPFAHGGGELGELPFVGGGGLGKLAFAHRGGDLGEQTTRGQACSFDYVVHSMSKMGEQGHAKHSLAQATWALELPGHADSWGVQPGCMAGAHEEEAQGEHALGVPLWLLILGVQARSLLVLGARWSGVMRVKHLRLLSGEEM</sequence>
<feature type="non-terminal residue" evidence="1">
    <location>
        <position position="178"/>
    </location>
</feature>
<evidence type="ECO:0000313" key="2">
    <source>
        <dbReference type="Proteomes" id="UP001642360"/>
    </source>
</evidence>
<dbReference type="EMBL" id="CAUOFW020002946">
    <property type="protein sequence ID" value="CAK9156951.1"/>
    <property type="molecule type" value="Genomic_DNA"/>
</dbReference>
<gene>
    <name evidence="1" type="ORF">ILEXP_LOCUS25513</name>
</gene>
<dbReference type="Proteomes" id="UP001642360">
    <property type="component" value="Unassembled WGS sequence"/>
</dbReference>
<protein>
    <submittedName>
        <fullName evidence="1">Uncharacterized protein</fullName>
    </submittedName>
</protein>
<reference evidence="1 2" key="1">
    <citation type="submission" date="2024-02" db="EMBL/GenBank/DDBJ databases">
        <authorList>
            <person name="Vignale AGUSTIN F."/>
            <person name="Sosa J E."/>
            <person name="Modenutti C."/>
        </authorList>
    </citation>
    <scope>NUCLEOTIDE SEQUENCE [LARGE SCALE GENOMIC DNA]</scope>
</reference>
<evidence type="ECO:0000313" key="1">
    <source>
        <dbReference type="EMBL" id="CAK9156951.1"/>
    </source>
</evidence>
<dbReference type="AlphaFoldDB" id="A0ABC8SIC8"/>
<organism evidence="1 2">
    <name type="scientific">Ilex paraguariensis</name>
    <name type="common">yerba mate</name>
    <dbReference type="NCBI Taxonomy" id="185542"/>
    <lineage>
        <taxon>Eukaryota</taxon>
        <taxon>Viridiplantae</taxon>
        <taxon>Streptophyta</taxon>
        <taxon>Embryophyta</taxon>
        <taxon>Tracheophyta</taxon>
        <taxon>Spermatophyta</taxon>
        <taxon>Magnoliopsida</taxon>
        <taxon>eudicotyledons</taxon>
        <taxon>Gunneridae</taxon>
        <taxon>Pentapetalae</taxon>
        <taxon>asterids</taxon>
        <taxon>campanulids</taxon>
        <taxon>Aquifoliales</taxon>
        <taxon>Aquifoliaceae</taxon>
        <taxon>Ilex</taxon>
    </lineage>
</organism>
<accession>A0ABC8SIC8</accession>
<name>A0ABC8SIC8_9AQUA</name>
<proteinExistence type="predicted"/>